<dbReference type="InterPro" id="IPR020904">
    <property type="entry name" value="Sc_DH/Rdtase_CS"/>
</dbReference>
<dbReference type="PROSITE" id="PS00061">
    <property type="entry name" value="ADH_SHORT"/>
    <property type="match status" value="1"/>
</dbReference>
<dbReference type="PANTHER" id="PTHR43669:SF3">
    <property type="entry name" value="ALCOHOL DEHYDROGENASE, PUTATIVE (AFU_ORTHOLOGUE AFUA_3G03445)-RELATED"/>
    <property type="match status" value="1"/>
</dbReference>
<dbReference type="InterPro" id="IPR002347">
    <property type="entry name" value="SDR_fam"/>
</dbReference>
<organism evidence="4 5">
    <name type="scientific">Marasmius crinis-equi</name>
    <dbReference type="NCBI Taxonomy" id="585013"/>
    <lineage>
        <taxon>Eukaryota</taxon>
        <taxon>Fungi</taxon>
        <taxon>Dikarya</taxon>
        <taxon>Basidiomycota</taxon>
        <taxon>Agaricomycotina</taxon>
        <taxon>Agaricomycetes</taxon>
        <taxon>Agaricomycetidae</taxon>
        <taxon>Agaricales</taxon>
        <taxon>Marasmiineae</taxon>
        <taxon>Marasmiaceae</taxon>
        <taxon>Marasmius</taxon>
    </lineage>
</organism>
<evidence type="ECO:0000256" key="3">
    <source>
        <dbReference type="ARBA" id="ARBA00023002"/>
    </source>
</evidence>
<dbReference type="CDD" id="cd05233">
    <property type="entry name" value="SDR_c"/>
    <property type="match status" value="1"/>
</dbReference>
<dbReference type="Gene3D" id="3.40.50.720">
    <property type="entry name" value="NAD(P)-binding Rossmann-like Domain"/>
    <property type="match status" value="1"/>
</dbReference>
<gene>
    <name evidence="4" type="ORF">V5O48_003047</name>
</gene>
<evidence type="ECO:0000313" key="5">
    <source>
        <dbReference type="Proteomes" id="UP001465976"/>
    </source>
</evidence>
<dbReference type="PRINTS" id="PR00081">
    <property type="entry name" value="GDHRDH"/>
</dbReference>
<proteinExistence type="inferred from homology"/>
<dbReference type="InterPro" id="IPR036291">
    <property type="entry name" value="NAD(P)-bd_dom_sf"/>
</dbReference>
<dbReference type="Proteomes" id="UP001465976">
    <property type="component" value="Unassembled WGS sequence"/>
</dbReference>
<keyword evidence="3" id="KW-0560">Oxidoreductase</keyword>
<comment type="similarity">
    <text evidence="1">Belongs to the short-chain dehydrogenases/reductases (SDR) family.</text>
</comment>
<keyword evidence="2" id="KW-0521">NADP</keyword>
<dbReference type="Pfam" id="PF00106">
    <property type="entry name" value="adh_short"/>
    <property type="match status" value="1"/>
</dbReference>
<dbReference type="EMBL" id="JBAHYK010000077">
    <property type="protein sequence ID" value="KAL0578955.1"/>
    <property type="molecule type" value="Genomic_DNA"/>
</dbReference>
<protein>
    <submittedName>
        <fullName evidence="4">Uncharacterized protein</fullName>
    </submittedName>
</protein>
<dbReference type="SUPFAM" id="SSF51735">
    <property type="entry name" value="NAD(P)-binding Rossmann-fold domains"/>
    <property type="match status" value="1"/>
</dbReference>
<comment type="caution">
    <text evidence="4">The sequence shown here is derived from an EMBL/GenBank/DDBJ whole genome shotgun (WGS) entry which is preliminary data.</text>
</comment>
<dbReference type="PANTHER" id="PTHR43669">
    <property type="entry name" value="5-KETO-D-GLUCONATE 5-REDUCTASE"/>
    <property type="match status" value="1"/>
</dbReference>
<accession>A0ABR3FUZ9</accession>
<evidence type="ECO:0000256" key="1">
    <source>
        <dbReference type="ARBA" id="ARBA00006484"/>
    </source>
</evidence>
<evidence type="ECO:0000313" key="4">
    <source>
        <dbReference type="EMBL" id="KAL0578955.1"/>
    </source>
</evidence>
<sequence length="283" mass="31738">MAKVAIITGASSGIGRHTAIALIREGWNVVIAARRSDDLQETKDMMKLDEPRRCLVLAGDVSEESFVKTVFEETIKAFGHAQVPIEEISLEDFDRVLKVNLVAPFLCTKEAMRIFKAQSPPGGRIINNGSLSAKAPRPFFYGYNASKYGMTGLTKTTALEGRPYNIACTQINIGERLNFFSPSLCSLERKGNTASVESRRPFFDAMLQPDGRTIPEQVMELEHIVESVMHVTHSDALHWERVMNRKLVRHHVVFIWAMRKATLSWRAGLQGLGSMIGNREYIE</sequence>
<name>A0ABR3FUZ9_9AGAR</name>
<keyword evidence="5" id="KW-1185">Reference proteome</keyword>
<reference evidence="4 5" key="1">
    <citation type="submission" date="2024-02" db="EMBL/GenBank/DDBJ databases">
        <title>A draft genome for the cacao thread blight pathogen Marasmius crinis-equi.</title>
        <authorList>
            <person name="Cohen S.P."/>
            <person name="Baruah I.K."/>
            <person name="Amoako-Attah I."/>
            <person name="Bukari Y."/>
            <person name="Meinhardt L.W."/>
            <person name="Bailey B.A."/>
        </authorList>
    </citation>
    <scope>NUCLEOTIDE SEQUENCE [LARGE SCALE GENOMIC DNA]</scope>
    <source>
        <strain evidence="4 5">GH-76</strain>
    </source>
</reference>
<evidence type="ECO:0000256" key="2">
    <source>
        <dbReference type="ARBA" id="ARBA00022857"/>
    </source>
</evidence>